<evidence type="ECO:0000313" key="3">
    <source>
        <dbReference type="EMBL" id="TYK08041.1"/>
    </source>
</evidence>
<feature type="region of interest" description="Disordered" evidence="1">
    <location>
        <begin position="78"/>
        <end position="177"/>
    </location>
</feature>
<feature type="compositionally biased region" description="Basic and acidic residues" evidence="1">
    <location>
        <begin position="86"/>
        <end position="142"/>
    </location>
</feature>
<dbReference type="EMBL" id="SSTD01012952">
    <property type="protein sequence ID" value="TYK08041.1"/>
    <property type="molecule type" value="Genomic_DNA"/>
</dbReference>
<gene>
    <name evidence="3" type="ORF">E5676_scaffold265G001870</name>
    <name evidence="2" type="ORF">E6C27_scaffold63G001290</name>
</gene>
<evidence type="ECO:0000256" key="1">
    <source>
        <dbReference type="SAM" id="MobiDB-lite"/>
    </source>
</evidence>
<evidence type="ECO:0000313" key="4">
    <source>
        <dbReference type="Proteomes" id="UP000321393"/>
    </source>
</evidence>
<sequence length="177" mass="20519">MKPPREKGSHQNTLDIMIFLQALKKYQATLGKASPSNEAVEHSPASGPVLEEKEKIPLKIVFINRVKIQLPEDKLQDLLAIVSGETSRKEEDREEKEKEEKNKEEHEEKKEEAKKKKNREGDEKKKKEEEVRRQGERLRETQDATASTFSPIAETKFERLAKKTQEKKNVMPWSKGK</sequence>
<organism evidence="3 5">
    <name type="scientific">Cucumis melo var. makuwa</name>
    <name type="common">Oriental melon</name>
    <dbReference type="NCBI Taxonomy" id="1194695"/>
    <lineage>
        <taxon>Eukaryota</taxon>
        <taxon>Viridiplantae</taxon>
        <taxon>Streptophyta</taxon>
        <taxon>Embryophyta</taxon>
        <taxon>Tracheophyta</taxon>
        <taxon>Spermatophyta</taxon>
        <taxon>Magnoliopsida</taxon>
        <taxon>eudicotyledons</taxon>
        <taxon>Gunneridae</taxon>
        <taxon>Pentapetalae</taxon>
        <taxon>rosids</taxon>
        <taxon>fabids</taxon>
        <taxon>Cucurbitales</taxon>
        <taxon>Cucurbitaceae</taxon>
        <taxon>Benincaseae</taxon>
        <taxon>Cucumis</taxon>
    </lineage>
</organism>
<proteinExistence type="predicted"/>
<dbReference type="AlphaFoldDB" id="A0A5D3C865"/>
<evidence type="ECO:0000313" key="5">
    <source>
        <dbReference type="Proteomes" id="UP000321947"/>
    </source>
</evidence>
<accession>A0A5D3C865</accession>
<feature type="compositionally biased region" description="Basic and acidic residues" evidence="1">
    <location>
        <begin position="155"/>
        <end position="169"/>
    </location>
</feature>
<name>A0A5D3C865_CUCMM</name>
<dbReference type="EMBL" id="SSTE01012982">
    <property type="protein sequence ID" value="KAA0048215.1"/>
    <property type="molecule type" value="Genomic_DNA"/>
</dbReference>
<protein>
    <recommendedName>
        <fullName evidence="6">Protein MNN4-like</fullName>
    </recommendedName>
</protein>
<dbReference type="Proteomes" id="UP000321393">
    <property type="component" value="Unassembled WGS sequence"/>
</dbReference>
<comment type="caution">
    <text evidence="3">The sequence shown here is derived from an EMBL/GenBank/DDBJ whole genome shotgun (WGS) entry which is preliminary data.</text>
</comment>
<reference evidence="4 5" key="1">
    <citation type="submission" date="2019-08" db="EMBL/GenBank/DDBJ databases">
        <title>Draft genome sequences of two oriental melons (Cucumis melo L. var makuwa).</title>
        <authorList>
            <person name="Kwon S.-Y."/>
        </authorList>
    </citation>
    <scope>NUCLEOTIDE SEQUENCE [LARGE SCALE GENOMIC DNA]</scope>
    <source>
        <strain evidence="5">cv. Chang Bougi</strain>
        <strain evidence="4">cv. SW 3</strain>
        <tissue evidence="3">Leaf</tissue>
    </source>
</reference>
<evidence type="ECO:0000313" key="2">
    <source>
        <dbReference type="EMBL" id="KAA0048215.1"/>
    </source>
</evidence>
<feature type="region of interest" description="Disordered" evidence="1">
    <location>
        <begin position="30"/>
        <end position="53"/>
    </location>
</feature>
<dbReference type="Proteomes" id="UP000321947">
    <property type="component" value="Unassembled WGS sequence"/>
</dbReference>
<evidence type="ECO:0008006" key="6">
    <source>
        <dbReference type="Google" id="ProtNLM"/>
    </source>
</evidence>